<dbReference type="PANTHER" id="PTHR24321:SF8">
    <property type="entry name" value="ESTRADIOL 17-BETA-DEHYDROGENASE 8-RELATED"/>
    <property type="match status" value="1"/>
</dbReference>
<dbReference type="STRING" id="1423804.FD14_GL002342"/>
<gene>
    <name evidence="3" type="ORF">FD14_GL002342</name>
</gene>
<protein>
    <submittedName>
        <fullName evidence="3">Short-chain dehydrogenase reductase SDR</fullName>
    </submittedName>
</protein>
<dbReference type="Proteomes" id="UP000051442">
    <property type="component" value="Unassembled WGS sequence"/>
</dbReference>
<dbReference type="OrthoDB" id="9803333at2"/>
<evidence type="ECO:0000256" key="1">
    <source>
        <dbReference type="ARBA" id="ARBA00006484"/>
    </source>
</evidence>
<comment type="caution">
    <text evidence="3">The sequence shown here is derived from an EMBL/GenBank/DDBJ whole genome shotgun (WGS) entry which is preliminary data.</text>
</comment>
<dbReference type="Pfam" id="PF13561">
    <property type="entry name" value="adh_short_C2"/>
    <property type="match status" value="1"/>
</dbReference>
<dbReference type="SUPFAM" id="SSF51735">
    <property type="entry name" value="NAD(P)-binding Rossmann-fold domains"/>
    <property type="match status" value="1"/>
</dbReference>
<dbReference type="Gene3D" id="3.40.50.720">
    <property type="entry name" value="NAD(P)-binding Rossmann-like Domain"/>
    <property type="match status" value="1"/>
</dbReference>
<dbReference type="EMBL" id="AYZM01000038">
    <property type="protein sequence ID" value="KRN26274.1"/>
    <property type="molecule type" value="Genomic_DNA"/>
</dbReference>
<comment type="similarity">
    <text evidence="1">Belongs to the short-chain dehydrogenases/reductases (SDR) family.</text>
</comment>
<dbReference type="PATRIC" id="fig|1423804.4.peg.2535"/>
<proteinExistence type="inferred from homology"/>
<dbReference type="InterPro" id="IPR002347">
    <property type="entry name" value="SDR_fam"/>
</dbReference>
<dbReference type="CDD" id="cd05233">
    <property type="entry name" value="SDR_c"/>
    <property type="match status" value="1"/>
</dbReference>
<reference evidence="3 4" key="1">
    <citation type="journal article" date="2015" name="Genome Announc.">
        <title>Expanding the biotechnology potential of lactobacilli through comparative genomics of 213 strains and associated genera.</title>
        <authorList>
            <person name="Sun Z."/>
            <person name="Harris H.M."/>
            <person name="McCann A."/>
            <person name="Guo C."/>
            <person name="Argimon S."/>
            <person name="Zhang W."/>
            <person name="Yang X."/>
            <person name="Jeffery I.B."/>
            <person name="Cooney J.C."/>
            <person name="Kagawa T.F."/>
            <person name="Liu W."/>
            <person name="Song Y."/>
            <person name="Salvetti E."/>
            <person name="Wrobel A."/>
            <person name="Rasinkangas P."/>
            <person name="Parkhill J."/>
            <person name="Rea M.C."/>
            <person name="O'Sullivan O."/>
            <person name="Ritari J."/>
            <person name="Douillard F.P."/>
            <person name="Paul Ross R."/>
            <person name="Yang R."/>
            <person name="Briner A.E."/>
            <person name="Felis G.E."/>
            <person name="de Vos W.M."/>
            <person name="Barrangou R."/>
            <person name="Klaenhammer T.R."/>
            <person name="Caufield P.W."/>
            <person name="Cui Y."/>
            <person name="Zhang H."/>
            <person name="O'Toole P.W."/>
        </authorList>
    </citation>
    <scope>NUCLEOTIDE SEQUENCE [LARGE SCALE GENOMIC DNA]</scope>
    <source>
        <strain evidence="3 4">DSM 23365</strain>
    </source>
</reference>
<dbReference type="FunFam" id="3.40.50.720:FF:000084">
    <property type="entry name" value="Short-chain dehydrogenase reductase"/>
    <property type="match status" value="1"/>
</dbReference>
<organism evidence="3 4">
    <name type="scientific">Secundilactobacillus similis DSM 23365 = JCM 2765</name>
    <dbReference type="NCBI Taxonomy" id="1423804"/>
    <lineage>
        <taxon>Bacteria</taxon>
        <taxon>Bacillati</taxon>
        <taxon>Bacillota</taxon>
        <taxon>Bacilli</taxon>
        <taxon>Lactobacillales</taxon>
        <taxon>Lactobacillaceae</taxon>
        <taxon>Secundilactobacillus</taxon>
    </lineage>
</organism>
<dbReference type="GO" id="GO:0008206">
    <property type="term" value="P:bile acid metabolic process"/>
    <property type="evidence" value="ECO:0007669"/>
    <property type="project" value="UniProtKB-ARBA"/>
</dbReference>
<name>A0A0R2FCL0_9LACO</name>
<dbReference type="InterPro" id="IPR020904">
    <property type="entry name" value="Sc_DH/Rdtase_CS"/>
</dbReference>
<dbReference type="PRINTS" id="PR00080">
    <property type="entry name" value="SDRFAMILY"/>
</dbReference>
<evidence type="ECO:0000313" key="3">
    <source>
        <dbReference type="EMBL" id="KRN26274.1"/>
    </source>
</evidence>
<keyword evidence="2" id="KW-0560">Oxidoreductase</keyword>
<dbReference type="PROSITE" id="PS00061">
    <property type="entry name" value="ADH_SHORT"/>
    <property type="match status" value="1"/>
</dbReference>
<accession>A0A0R2FCL0</accession>
<dbReference type="GO" id="GO:0016491">
    <property type="term" value="F:oxidoreductase activity"/>
    <property type="evidence" value="ECO:0007669"/>
    <property type="project" value="UniProtKB-KW"/>
</dbReference>
<dbReference type="AlphaFoldDB" id="A0A0R2FCL0"/>
<dbReference type="RefSeq" id="WP_054732628.1">
    <property type="nucleotide sequence ID" value="NZ_AYZM01000038.1"/>
</dbReference>
<keyword evidence="4" id="KW-1185">Reference proteome</keyword>
<dbReference type="InterPro" id="IPR036291">
    <property type="entry name" value="NAD(P)-bd_dom_sf"/>
</dbReference>
<sequence length="256" mass="25960">MSTRLLDKVAIITGAGSGMGKSIAIAYANEGAKVVLADVNATTLDEVVTEITASGHSATSVVADMSKSADIKALIETAVNTYGQLDILVNNAGIMDNFKTVGNVTDDLWDKVIAINLTGPFQACREAINVMKDQKNGGIIINNASVGGLYGARGGAAYAASKHGLVGLTKNIAATYGTFGNIRCNAIAPGGVATNIGNTITDPDPLGGQAIAAAGSMDAPMGQPEQIAAVAVFLASDESSFVNGDIIKADGGWTAR</sequence>
<evidence type="ECO:0000256" key="2">
    <source>
        <dbReference type="ARBA" id="ARBA00023002"/>
    </source>
</evidence>
<dbReference type="PANTHER" id="PTHR24321">
    <property type="entry name" value="DEHYDROGENASES, SHORT CHAIN"/>
    <property type="match status" value="1"/>
</dbReference>
<dbReference type="PRINTS" id="PR00081">
    <property type="entry name" value="GDHRDH"/>
</dbReference>
<evidence type="ECO:0000313" key="4">
    <source>
        <dbReference type="Proteomes" id="UP000051442"/>
    </source>
</evidence>